<dbReference type="PANTHER" id="PTHR35007">
    <property type="entry name" value="INTEGRAL MEMBRANE PROTEIN-RELATED"/>
    <property type="match status" value="1"/>
</dbReference>
<organism evidence="9 10">
    <name type="scientific">Candidatus Phaeomarinibacter ectocarpi</name>
    <dbReference type="NCBI Taxonomy" id="1458461"/>
    <lineage>
        <taxon>Bacteria</taxon>
        <taxon>Pseudomonadati</taxon>
        <taxon>Pseudomonadota</taxon>
        <taxon>Alphaproteobacteria</taxon>
        <taxon>Hyphomicrobiales</taxon>
        <taxon>Parvibaculaceae</taxon>
        <taxon>Candidatus Phaeomarinibacter</taxon>
    </lineage>
</organism>
<evidence type="ECO:0000256" key="3">
    <source>
        <dbReference type="ARBA" id="ARBA00022692"/>
    </source>
</evidence>
<feature type="transmembrane region" description="Helical" evidence="7">
    <location>
        <begin position="305"/>
        <end position="324"/>
    </location>
</feature>
<dbReference type="EMBL" id="HG966617">
    <property type="protein sequence ID" value="CDO59906.1"/>
    <property type="molecule type" value="Genomic_DNA"/>
</dbReference>
<dbReference type="Pfam" id="PF00482">
    <property type="entry name" value="T2SSF"/>
    <property type="match status" value="1"/>
</dbReference>
<gene>
    <name evidence="9" type="ORF">BN1012_Phect1692</name>
</gene>
<keyword evidence="3 7" id="KW-0812">Transmembrane</keyword>
<dbReference type="HOGENOM" id="CLU_064305_1_1_5"/>
<reference evidence="9 10" key="1">
    <citation type="journal article" date="2014" name="Front. Genet.">
        <title>Genome and metabolic network of "Candidatus Phaeomarinobacter ectocarpi" Ec32, a new candidate genus of Alphaproteobacteria frequently associated with brown algae.</title>
        <authorList>
            <person name="Dittami S.M."/>
            <person name="Barbeyron T."/>
            <person name="Boyen C."/>
            <person name="Cambefort J."/>
            <person name="Collet G."/>
            <person name="Delage L."/>
            <person name="Gobet A."/>
            <person name="Groisillier A."/>
            <person name="Leblanc C."/>
            <person name="Michel G."/>
            <person name="Scornet D."/>
            <person name="Siegel A."/>
            <person name="Tapia J.E."/>
            <person name="Tonon T."/>
        </authorList>
    </citation>
    <scope>NUCLEOTIDE SEQUENCE [LARGE SCALE GENOMIC DNA]</scope>
    <source>
        <strain evidence="9 10">Ec32</strain>
    </source>
</reference>
<name>X5MN94_9HYPH</name>
<dbReference type="STRING" id="1458461.BN1012_Phect1692"/>
<feature type="domain" description="Type II secretion system protein GspF" evidence="8">
    <location>
        <begin position="166"/>
        <end position="289"/>
    </location>
</feature>
<dbReference type="RefSeq" id="WP_043948072.1">
    <property type="nucleotide sequence ID" value="NZ_HG966617.1"/>
</dbReference>
<protein>
    <submittedName>
        <fullName evidence="9">Flp pilus assembly protein TadB</fullName>
    </submittedName>
</protein>
<dbReference type="OrthoDB" id="9803381at2"/>
<dbReference type="InterPro" id="IPR042094">
    <property type="entry name" value="T2SS_GspF_sf"/>
</dbReference>
<dbReference type="PATRIC" id="fig|1458461.3.peg.1694"/>
<evidence type="ECO:0000256" key="6">
    <source>
        <dbReference type="SAM" id="MobiDB-lite"/>
    </source>
</evidence>
<sequence length="332" mass="36027">MFDAQLVFIATVFMGVLGVGGIAYAAIVPALEKRSQSNKRMTVATGTKRGRGAGRGSAVDPNAERRKQVQETLKELDEAQAARKKTVTMRSRIEQAGLDVSPRNFTLLGATGGLVVAGLLMLSGQPPLIGLLAGFAAGFGFPRWLLGYLKTRRLKQFTEEFANAVDVIVRGLKAGLPLHDCITIISTEAQGPVRDEFKELVEGQRIGITLEQGLEKMTERVPLADLRFFQIVISIQQKTGGNLSEALGNLSKVLRDRKVLQGKITAMSQEAKSSAAIIGVLPPGVMTLVYVTTPDYINLLFEERMGQAMLIGGALWMLCGILVMKKMISFDY</sequence>
<accession>X5MN94</accession>
<dbReference type="KEGG" id="pect:BN1012_Phect1692"/>
<feature type="transmembrane region" description="Helical" evidence="7">
    <location>
        <begin position="273"/>
        <end position="293"/>
    </location>
</feature>
<keyword evidence="10" id="KW-1185">Reference proteome</keyword>
<evidence type="ECO:0000259" key="8">
    <source>
        <dbReference type="Pfam" id="PF00482"/>
    </source>
</evidence>
<keyword evidence="4 7" id="KW-1133">Transmembrane helix</keyword>
<dbReference type="InterPro" id="IPR018076">
    <property type="entry name" value="T2SS_GspF_dom"/>
</dbReference>
<evidence type="ECO:0000313" key="9">
    <source>
        <dbReference type="EMBL" id="CDO59906.1"/>
    </source>
</evidence>
<comment type="subcellular location">
    <subcellularLocation>
        <location evidence="1">Cell membrane</location>
        <topology evidence="1">Multi-pass membrane protein</topology>
    </subcellularLocation>
</comment>
<dbReference type="PANTHER" id="PTHR35007:SF1">
    <property type="entry name" value="PILUS ASSEMBLY PROTEIN"/>
    <property type="match status" value="1"/>
</dbReference>
<dbReference type="GO" id="GO:0005886">
    <property type="term" value="C:plasma membrane"/>
    <property type="evidence" value="ECO:0007669"/>
    <property type="project" value="UniProtKB-SubCell"/>
</dbReference>
<dbReference type="Proteomes" id="UP000032160">
    <property type="component" value="Chromosome I"/>
</dbReference>
<evidence type="ECO:0000256" key="1">
    <source>
        <dbReference type="ARBA" id="ARBA00004651"/>
    </source>
</evidence>
<keyword evidence="5 7" id="KW-0472">Membrane</keyword>
<evidence type="ECO:0000256" key="7">
    <source>
        <dbReference type="SAM" id="Phobius"/>
    </source>
</evidence>
<dbReference type="Gene3D" id="1.20.81.30">
    <property type="entry name" value="Type II secretion system (T2SS), domain F"/>
    <property type="match status" value="1"/>
</dbReference>
<feature type="transmembrane region" description="Helical" evidence="7">
    <location>
        <begin position="128"/>
        <end position="146"/>
    </location>
</feature>
<keyword evidence="2" id="KW-1003">Cell membrane</keyword>
<evidence type="ECO:0000256" key="5">
    <source>
        <dbReference type="ARBA" id="ARBA00023136"/>
    </source>
</evidence>
<dbReference type="AlphaFoldDB" id="X5MN94"/>
<proteinExistence type="predicted"/>
<feature type="transmembrane region" description="Helical" evidence="7">
    <location>
        <begin position="6"/>
        <end position="31"/>
    </location>
</feature>
<feature type="region of interest" description="Disordered" evidence="6">
    <location>
        <begin position="39"/>
        <end position="66"/>
    </location>
</feature>
<evidence type="ECO:0000256" key="4">
    <source>
        <dbReference type="ARBA" id="ARBA00022989"/>
    </source>
</evidence>
<feature type="transmembrane region" description="Helical" evidence="7">
    <location>
        <begin position="105"/>
        <end position="122"/>
    </location>
</feature>
<evidence type="ECO:0000313" key="10">
    <source>
        <dbReference type="Proteomes" id="UP000032160"/>
    </source>
</evidence>
<evidence type="ECO:0000256" key="2">
    <source>
        <dbReference type="ARBA" id="ARBA00022475"/>
    </source>
</evidence>